<evidence type="ECO:0000256" key="3">
    <source>
        <dbReference type="ARBA" id="ARBA00022801"/>
    </source>
</evidence>
<dbReference type="PANTHER" id="PTHR12629:SF0">
    <property type="entry name" value="DIPHOSPHOINOSITOL-POLYPHOSPHATE DIPHOSPHATASE"/>
    <property type="match status" value="1"/>
</dbReference>
<feature type="region of interest" description="Disordered" evidence="5">
    <location>
        <begin position="153"/>
        <end position="178"/>
    </location>
</feature>
<dbReference type="GO" id="GO:0046872">
    <property type="term" value="F:metal ion binding"/>
    <property type="evidence" value="ECO:0007669"/>
    <property type="project" value="UniProtKB-KW"/>
</dbReference>
<evidence type="ECO:0000256" key="2">
    <source>
        <dbReference type="ARBA" id="ARBA00022723"/>
    </source>
</evidence>
<proteinExistence type="predicted"/>
<dbReference type="GO" id="GO:0016462">
    <property type="term" value="F:pyrophosphatase activity"/>
    <property type="evidence" value="ECO:0007669"/>
    <property type="project" value="InterPro"/>
</dbReference>
<keyword evidence="2" id="KW-0479">Metal-binding</keyword>
<evidence type="ECO:0000256" key="5">
    <source>
        <dbReference type="SAM" id="MobiDB-lite"/>
    </source>
</evidence>
<dbReference type="EMBL" id="BK016086">
    <property type="protein sequence ID" value="DAF93391.1"/>
    <property type="molecule type" value="Genomic_DNA"/>
</dbReference>
<feature type="domain" description="Nudix hydrolase" evidence="6">
    <location>
        <begin position="21"/>
        <end position="148"/>
    </location>
</feature>
<dbReference type="CDD" id="cd04666">
    <property type="entry name" value="NUDIX_DIPP2_like_Nudt4"/>
    <property type="match status" value="1"/>
</dbReference>
<evidence type="ECO:0000259" key="6">
    <source>
        <dbReference type="PROSITE" id="PS51462"/>
    </source>
</evidence>
<evidence type="ECO:0000256" key="1">
    <source>
        <dbReference type="ARBA" id="ARBA00001946"/>
    </source>
</evidence>
<keyword evidence="3 7" id="KW-0378">Hydrolase</keyword>
<dbReference type="PANTHER" id="PTHR12629">
    <property type="entry name" value="DIPHOSPHOINOSITOL POLYPHOSPHATE PHOSPHOHYDROLASE"/>
    <property type="match status" value="1"/>
</dbReference>
<sequence length="178" mass="20770">MEMQVELQLAVAKSEKKKKEKVREQSGCIPYRDKDGIRQVLLVKKLKKGSWWGFTKGGQEKHLNARENAAKECFEEAGVTGTVTKKIGKFQYKKDGMHQNVVMYAMDFHQALDDWQEKHMRKRKWFTLPEARDKLSREHHKLLDEIKKLPKKEKSKIKALKPAKIKKSKPTKLKVKAA</sequence>
<dbReference type="InterPro" id="IPR015797">
    <property type="entry name" value="NUDIX_hydrolase-like_dom_sf"/>
</dbReference>
<dbReference type="PROSITE" id="PS51462">
    <property type="entry name" value="NUDIX"/>
    <property type="match status" value="1"/>
</dbReference>
<dbReference type="InterPro" id="IPR000086">
    <property type="entry name" value="NUDIX_hydrolase_dom"/>
</dbReference>
<dbReference type="Pfam" id="PF00293">
    <property type="entry name" value="NUDIX"/>
    <property type="match status" value="1"/>
</dbReference>
<dbReference type="Gene3D" id="3.90.79.10">
    <property type="entry name" value="Nucleoside Triphosphate Pyrophosphohydrolase"/>
    <property type="match status" value="1"/>
</dbReference>
<accession>A0A8S5UFX7</accession>
<name>A0A8S5UFX7_9CAUD</name>
<dbReference type="InterPro" id="IPR047198">
    <property type="entry name" value="DDP-like_NUDIX"/>
</dbReference>
<comment type="cofactor">
    <cofactor evidence="1">
        <name>Mg(2+)</name>
        <dbReference type="ChEBI" id="CHEBI:18420"/>
    </cofactor>
</comment>
<keyword evidence="4" id="KW-0460">Magnesium</keyword>
<reference evidence="7" key="1">
    <citation type="journal article" date="2021" name="Proc. Natl. Acad. Sci. U.S.A.">
        <title>A Catalog of Tens of Thousands of Viruses from Human Metagenomes Reveals Hidden Associations with Chronic Diseases.</title>
        <authorList>
            <person name="Tisza M.J."/>
            <person name="Buck C.B."/>
        </authorList>
    </citation>
    <scope>NUCLEOTIDE SEQUENCE</scope>
    <source>
        <strain evidence="7">Ctshb19</strain>
    </source>
</reference>
<protein>
    <submittedName>
        <fullName evidence="7">NUDIX hydrolase</fullName>
    </submittedName>
</protein>
<organism evidence="7">
    <name type="scientific">Myoviridae sp. ctshb19</name>
    <dbReference type="NCBI Taxonomy" id="2825194"/>
    <lineage>
        <taxon>Viruses</taxon>
        <taxon>Duplodnaviria</taxon>
        <taxon>Heunggongvirae</taxon>
        <taxon>Uroviricota</taxon>
        <taxon>Caudoviricetes</taxon>
    </lineage>
</organism>
<evidence type="ECO:0000313" key="7">
    <source>
        <dbReference type="EMBL" id="DAF93391.1"/>
    </source>
</evidence>
<evidence type="ECO:0000256" key="4">
    <source>
        <dbReference type="ARBA" id="ARBA00022842"/>
    </source>
</evidence>
<dbReference type="SUPFAM" id="SSF55811">
    <property type="entry name" value="Nudix"/>
    <property type="match status" value="1"/>
</dbReference>